<keyword evidence="4" id="KW-1185">Reference proteome</keyword>
<dbReference type="InterPro" id="IPR035940">
    <property type="entry name" value="CAP_sf"/>
</dbReference>
<dbReference type="InterPro" id="IPR014044">
    <property type="entry name" value="CAP_dom"/>
</dbReference>
<evidence type="ECO:0000256" key="1">
    <source>
        <dbReference type="SAM" id="SignalP"/>
    </source>
</evidence>
<dbReference type="Proteomes" id="UP000199630">
    <property type="component" value="Unassembled WGS sequence"/>
</dbReference>
<dbReference type="PROSITE" id="PS51257">
    <property type="entry name" value="PROKAR_LIPOPROTEIN"/>
    <property type="match status" value="1"/>
</dbReference>
<name>A0A1I3WIM3_9RHOB</name>
<evidence type="ECO:0000313" key="3">
    <source>
        <dbReference type="EMBL" id="SFK07378.1"/>
    </source>
</evidence>
<evidence type="ECO:0000259" key="2">
    <source>
        <dbReference type="Pfam" id="PF00188"/>
    </source>
</evidence>
<sequence>MTHKTGLLAALAAVALTACGPETGAGFGSVTPVTTSATARVSTMEEGAQILSLINQERGKRGLGALSYNASLTRAAQAHADDMAAKGYFSHNSKNGASVGDRVRGAGYGYCFVSENLSTSYPTVQQAVQGWMDSQGHRANILNAKPVDIGIGVAAGGLRVAVFGRPC</sequence>
<dbReference type="CDD" id="cd05379">
    <property type="entry name" value="CAP_bacterial"/>
    <property type="match status" value="1"/>
</dbReference>
<organism evidence="3 4">
    <name type="scientific">Celeribacter neptunius</name>
    <dbReference type="NCBI Taxonomy" id="588602"/>
    <lineage>
        <taxon>Bacteria</taxon>
        <taxon>Pseudomonadati</taxon>
        <taxon>Pseudomonadota</taxon>
        <taxon>Alphaproteobacteria</taxon>
        <taxon>Rhodobacterales</taxon>
        <taxon>Roseobacteraceae</taxon>
        <taxon>Celeribacter</taxon>
    </lineage>
</organism>
<proteinExistence type="predicted"/>
<dbReference type="AlphaFoldDB" id="A0A1I3WIM3"/>
<feature type="signal peptide" evidence="1">
    <location>
        <begin position="1"/>
        <end position="20"/>
    </location>
</feature>
<dbReference type="Pfam" id="PF00188">
    <property type="entry name" value="CAP"/>
    <property type="match status" value="1"/>
</dbReference>
<dbReference type="Gene3D" id="3.40.33.10">
    <property type="entry name" value="CAP"/>
    <property type="match status" value="1"/>
</dbReference>
<dbReference type="SUPFAM" id="SSF55797">
    <property type="entry name" value="PR-1-like"/>
    <property type="match status" value="1"/>
</dbReference>
<feature type="domain" description="SCP" evidence="2">
    <location>
        <begin position="51"/>
        <end position="156"/>
    </location>
</feature>
<keyword evidence="1" id="KW-0732">Signal</keyword>
<gene>
    <name evidence="3" type="ORF">SAMN04487991_3775</name>
</gene>
<dbReference type="PANTHER" id="PTHR31157:SF1">
    <property type="entry name" value="SCP DOMAIN-CONTAINING PROTEIN"/>
    <property type="match status" value="1"/>
</dbReference>
<dbReference type="STRING" id="588602.SAMN04487991_3775"/>
<dbReference type="OrthoDB" id="9811255at2"/>
<reference evidence="4" key="1">
    <citation type="submission" date="2016-10" db="EMBL/GenBank/DDBJ databases">
        <authorList>
            <person name="Varghese N."/>
            <person name="Submissions S."/>
        </authorList>
    </citation>
    <scope>NUCLEOTIDE SEQUENCE [LARGE SCALE GENOMIC DNA]</scope>
    <source>
        <strain evidence="4">DSM 26471</strain>
    </source>
</reference>
<protein>
    <submittedName>
        <fullName evidence="3">Cysteine-rich secretory protein family protein</fullName>
    </submittedName>
</protein>
<evidence type="ECO:0000313" key="4">
    <source>
        <dbReference type="Proteomes" id="UP000199630"/>
    </source>
</evidence>
<dbReference type="PANTHER" id="PTHR31157">
    <property type="entry name" value="SCP DOMAIN-CONTAINING PROTEIN"/>
    <property type="match status" value="1"/>
</dbReference>
<feature type="chain" id="PRO_5011796335" evidence="1">
    <location>
        <begin position="21"/>
        <end position="167"/>
    </location>
</feature>
<dbReference type="EMBL" id="FORH01000008">
    <property type="protein sequence ID" value="SFK07378.1"/>
    <property type="molecule type" value="Genomic_DNA"/>
</dbReference>
<dbReference type="RefSeq" id="WP_090062351.1">
    <property type="nucleotide sequence ID" value="NZ_FORH01000008.1"/>
</dbReference>
<accession>A0A1I3WIM3</accession>